<keyword evidence="1" id="KW-0472">Membrane</keyword>
<keyword evidence="1" id="KW-1133">Transmembrane helix</keyword>
<dbReference type="EMBL" id="CP097506">
    <property type="protein sequence ID" value="URD97289.1"/>
    <property type="molecule type" value="Genomic_DNA"/>
</dbReference>
<protein>
    <submittedName>
        <fullName evidence="2">Uncharacterized protein</fullName>
    </submittedName>
</protein>
<gene>
    <name evidence="2" type="ORF">MUK42_37255</name>
</gene>
<keyword evidence="1" id="KW-0812">Transmembrane</keyword>
<keyword evidence="3" id="KW-1185">Reference proteome</keyword>
<organism evidence="2 3">
    <name type="scientific">Musa troglodytarum</name>
    <name type="common">fe'i banana</name>
    <dbReference type="NCBI Taxonomy" id="320322"/>
    <lineage>
        <taxon>Eukaryota</taxon>
        <taxon>Viridiplantae</taxon>
        <taxon>Streptophyta</taxon>
        <taxon>Embryophyta</taxon>
        <taxon>Tracheophyta</taxon>
        <taxon>Spermatophyta</taxon>
        <taxon>Magnoliopsida</taxon>
        <taxon>Liliopsida</taxon>
        <taxon>Zingiberales</taxon>
        <taxon>Musaceae</taxon>
        <taxon>Musa</taxon>
    </lineage>
</organism>
<name>A0A9E7JYS7_9LILI</name>
<accession>A0A9E7JYS7</accession>
<evidence type="ECO:0000313" key="3">
    <source>
        <dbReference type="Proteomes" id="UP001055439"/>
    </source>
</evidence>
<sequence length="246" mass="27717">MIHLDKRRPLGVLALRCPLVSTGAIAVILLHLIDAARSPVSLLDVLLVAVASSPESVELDRQPWYGARTISPFPFSSSSWGSFRLFLFAPSFGVHLQPQVEASPTCDARRWDNGIDAVIPIVADSILLFVWGTSITVLVPWFLHHFRYPRYRIALPTHYRDRGWDSLDVDARHGCNYDPDLYSQMSRGMIHRYTKMRRNLQGSRKKLQCSSQAEYAHSIHFYLLQIVLGKNSTETVEAGSPVIDSS</sequence>
<feature type="transmembrane region" description="Helical" evidence="1">
    <location>
        <begin position="117"/>
        <end position="143"/>
    </location>
</feature>
<dbReference type="OrthoDB" id="10620220at2759"/>
<reference evidence="2" key="1">
    <citation type="submission" date="2022-05" db="EMBL/GenBank/DDBJ databases">
        <title>The Musa troglodytarum L. genome provides insights into the mechanism of non-climacteric behaviour and enrichment of carotenoids.</title>
        <authorList>
            <person name="Wang J."/>
        </authorList>
    </citation>
    <scope>NUCLEOTIDE SEQUENCE</scope>
    <source>
        <tissue evidence="2">Leaf</tissue>
    </source>
</reference>
<dbReference type="AlphaFoldDB" id="A0A9E7JYS7"/>
<dbReference type="Proteomes" id="UP001055439">
    <property type="component" value="Chromosome 4"/>
</dbReference>
<evidence type="ECO:0000256" key="1">
    <source>
        <dbReference type="SAM" id="Phobius"/>
    </source>
</evidence>
<evidence type="ECO:0000313" key="2">
    <source>
        <dbReference type="EMBL" id="URD97289.1"/>
    </source>
</evidence>
<feature type="transmembrane region" description="Helical" evidence="1">
    <location>
        <begin position="12"/>
        <end position="33"/>
    </location>
</feature>
<proteinExistence type="predicted"/>